<dbReference type="Proteomes" id="UP000244093">
    <property type="component" value="Unassembled WGS sequence"/>
</dbReference>
<dbReference type="EMBL" id="NBVN01000006">
    <property type="protein sequence ID" value="PUA31784.1"/>
    <property type="molecule type" value="Genomic_DNA"/>
</dbReference>
<proteinExistence type="predicted"/>
<dbReference type="AlphaFoldDB" id="A0A2R7Y2P3"/>
<evidence type="ECO:0000313" key="1">
    <source>
        <dbReference type="EMBL" id="PUA31784.1"/>
    </source>
</evidence>
<organism evidence="1 2">
    <name type="scientific">Zestosphaera tikiterensis</name>
    <dbReference type="NCBI Taxonomy" id="1973259"/>
    <lineage>
        <taxon>Archaea</taxon>
        <taxon>Thermoproteota</taxon>
        <taxon>Thermoprotei</taxon>
        <taxon>Desulfurococcales</taxon>
        <taxon>Desulfurococcaceae</taxon>
        <taxon>Zestosphaera</taxon>
    </lineage>
</organism>
<comment type="caution">
    <text evidence="1">The sequence shown here is derived from an EMBL/GenBank/DDBJ whole genome shotgun (WGS) entry which is preliminary data.</text>
</comment>
<reference evidence="1 2" key="1">
    <citation type="journal article" date="2018" name="Syst. Appl. Microbiol.">
        <title>A new symbiotic nanoarchaeote (Candidatus Nanoclepta minutus) and its host (Zestosphaera tikiterensis gen. nov., sp. nov.) from a New Zealand hot spring.</title>
        <authorList>
            <person name="St John E."/>
            <person name="Liu Y."/>
            <person name="Podar M."/>
            <person name="Stott M.B."/>
            <person name="Meneghin J."/>
            <person name="Chen Z."/>
            <person name="Lagutin K."/>
            <person name="Mitchell K."/>
            <person name="Reysenbach A.L."/>
        </authorList>
    </citation>
    <scope>NUCLEOTIDE SEQUENCE [LARGE SCALE GENOMIC DNA]</scope>
    <source>
        <strain evidence="1">NZ3</strain>
    </source>
</reference>
<sequence length="69" mass="7665">MRALRDFIQSNISMGLTISYCGSTSEDLTSLLKSLREEGNPFKICVLGKVPQEFLKVLDSFEVGYDCLG</sequence>
<protein>
    <submittedName>
        <fullName evidence="1">Uncharacterized protein</fullName>
    </submittedName>
</protein>
<evidence type="ECO:0000313" key="2">
    <source>
        <dbReference type="Proteomes" id="UP000244093"/>
    </source>
</evidence>
<gene>
    <name evidence="1" type="ORF">B7O98_08265</name>
</gene>
<accession>A0A2R7Y2P3</accession>
<name>A0A2R7Y2P3_9CREN</name>